<dbReference type="PANTHER" id="PTHR38366">
    <property type="entry name" value="NAD-DEPENDENT PROTEIN DEACETYLASE HST1-LIKE PROTEIN"/>
    <property type="match status" value="1"/>
</dbReference>
<keyword evidence="7" id="KW-1185">Reference proteome</keyword>
<dbReference type="AlphaFoldDB" id="A0A498JHL8"/>
<dbReference type="InterPro" id="IPR044989">
    <property type="entry name" value="TAC1"/>
</dbReference>
<dbReference type="Proteomes" id="UP000290289">
    <property type="component" value="Chromosome 7"/>
</dbReference>
<dbReference type="STRING" id="3750.A0A498JHL8"/>
<evidence type="ECO:0000256" key="5">
    <source>
        <dbReference type="SAM" id="Phobius"/>
    </source>
</evidence>
<dbReference type="PANTHER" id="PTHR38366:SF1">
    <property type="entry name" value="PROTEIN TILLER ANGLE CONTROL 1"/>
    <property type="match status" value="1"/>
</dbReference>
<comment type="caution">
    <text evidence="6">The sequence shown here is derived from an EMBL/GenBank/DDBJ whole genome shotgun (WGS) entry which is preliminary data.</text>
</comment>
<protein>
    <recommendedName>
        <fullName evidence="3">Protein TILLER ANGLE CONTROL 1</fullName>
    </recommendedName>
</protein>
<organism evidence="6 7">
    <name type="scientific">Malus domestica</name>
    <name type="common">Apple</name>
    <name type="synonym">Pyrus malus</name>
    <dbReference type="NCBI Taxonomy" id="3750"/>
    <lineage>
        <taxon>Eukaryota</taxon>
        <taxon>Viridiplantae</taxon>
        <taxon>Streptophyta</taxon>
        <taxon>Embryophyta</taxon>
        <taxon>Tracheophyta</taxon>
        <taxon>Spermatophyta</taxon>
        <taxon>Magnoliopsida</taxon>
        <taxon>eudicotyledons</taxon>
        <taxon>Gunneridae</taxon>
        <taxon>Pentapetalae</taxon>
        <taxon>rosids</taxon>
        <taxon>fabids</taxon>
        <taxon>Rosales</taxon>
        <taxon>Rosaceae</taxon>
        <taxon>Amygdaloideae</taxon>
        <taxon>Maleae</taxon>
        <taxon>Malus</taxon>
    </lineage>
</organism>
<evidence type="ECO:0000313" key="6">
    <source>
        <dbReference type="EMBL" id="RXH92921.1"/>
    </source>
</evidence>
<comment type="similarity">
    <text evidence="2">Belongs to the TAC family.</text>
</comment>
<reference evidence="6 7" key="1">
    <citation type="submission" date="2018-10" db="EMBL/GenBank/DDBJ databases">
        <title>A high-quality apple genome assembly.</title>
        <authorList>
            <person name="Hu J."/>
        </authorList>
    </citation>
    <scope>NUCLEOTIDE SEQUENCE [LARGE SCALE GENOMIC DNA]</scope>
    <source>
        <strain evidence="7">cv. HFTH1</strain>
        <tissue evidence="6">Young leaf</tissue>
    </source>
</reference>
<proteinExistence type="inferred from homology"/>
<keyword evidence="5" id="KW-0472">Membrane</keyword>
<evidence type="ECO:0000256" key="3">
    <source>
        <dbReference type="ARBA" id="ARBA00026138"/>
    </source>
</evidence>
<feature type="transmembrane region" description="Helical" evidence="5">
    <location>
        <begin position="21"/>
        <end position="43"/>
    </location>
</feature>
<evidence type="ECO:0000313" key="7">
    <source>
        <dbReference type="Proteomes" id="UP000290289"/>
    </source>
</evidence>
<dbReference type="GO" id="GO:0001763">
    <property type="term" value="P:morphogenesis of a branching structure"/>
    <property type="evidence" value="ECO:0007669"/>
    <property type="project" value="InterPro"/>
</dbReference>
<evidence type="ECO:0000256" key="2">
    <source>
        <dbReference type="ARBA" id="ARBA00025796"/>
    </source>
</evidence>
<feature type="region of interest" description="Disordered" evidence="4">
    <location>
        <begin position="129"/>
        <end position="156"/>
    </location>
</feature>
<name>A0A498JHL8_MALDO</name>
<keyword evidence="1" id="KW-0341">Growth regulation</keyword>
<evidence type="ECO:0000256" key="1">
    <source>
        <dbReference type="ARBA" id="ARBA00022604"/>
    </source>
</evidence>
<dbReference type="EMBL" id="RDQH01000333">
    <property type="protein sequence ID" value="RXH92921.1"/>
    <property type="molecule type" value="Genomic_DNA"/>
</dbReference>
<keyword evidence="5" id="KW-1133">Transmembrane helix</keyword>
<accession>A0A498JHL8</accession>
<feature type="compositionally biased region" description="Acidic residues" evidence="4">
    <location>
        <begin position="143"/>
        <end position="156"/>
    </location>
</feature>
<evidence type="ECO:0000256" key="4">
    <source>
        <dbReference type="SAM" id="MobiDB-lite"/>
    </source>
</evidence>
<keyword evidence="5" id="KW-0812">Transmembrane</keyword>
<gene>
    <name evidence="6" type="ORF">DVH24_011945</name>
</gene>
<sequence length="355" mass="39760">MHPQTQVHFRAPLWTRVVFRLCNPLGPCPFILVLIIIPLQFVFQSLGLCSDNWQLCSEKYEDGFSASVKKTELEMETNDKGTQAFLKQVGLVDVDGLDGWREGILTIGTLGFNPLKSFNQNEYFVLESEEDDQENNGFSHSDNDDDNDEHYDDNFGDEELNPLMFKTFGHSFEDVGSNSDAIEKPADDDHAILTVGGVPLAPFEGSHYEISIASPDLYCSEITDEDQRKKRGQRITLADLFQADHVHDVGQLNLDSCKVQPEMQKKVNVGTKSGLAFAKKLIPRVKEDSSPIKNLQRLMRRMLKRKIHPAELDVNVHKSDGLKQSRAVELITNVESDASDSVSLLPIQGATACVH</sequence>